<sequence>MWRELLHLLHEAAAHGLARGDYQPRHNDEFLNAIRHSNEVFAAFKVHAMGKAMANKLYDEGGQLKPFKQWLNDVQNISSHHVGAWLRTEYNTSVLRAHAAADWQEFVRNRDVMPNLRWMPTTSPDAEASHRSYWEKKLTLPVNHPFWEKHHPQDRWNCKCRLEATDEPASPDDLVEDMPAPQLQRGLDNNPGKDGHLINDTHPYFPENCARCPFYSPKGIKNRIKAAFQNRKKDCFKCPYIDKVLPSSAKKLITAYNEKEWKHTYLTDNGFVVTHKDRIKEAAKSKQEKEKYNKEKAMCKVLADNGHFIEHLSDTEKPDGMSYDITFDGMPADLKRIDGGAGNIVKYIQKALTKQGAKAVILQLPSHESKYYTAINEARRKYKGKIYFYFADEKTLKEIK</sequence>
<dbReference type="Gene3D" id="3.40.1350.120">
    <property type="match status" value="1"/>
</dbReference>
<name>A0A8S5PSZ7_9CAUD</name>
<proteinExistence type="predicted"/>
<protein>
    <submittedName>
        <fullName evidence="1">Minor capsid component</fullName>
    </submittedName>
</protein>
<reference evidence="1" key="1">
    <citation type="journal article" date="2021" name="Proc. Natl. Acad. Sci. U.S.A.">
        <title>A Catalog of Tens of Thousands of Viruses from Human Metagenomes Reveals Hidden Associations with Chronic Diseases.</title>
        <authorList>
            <person name="Tisza M.J."/>
            <person name="Buck C.B."/>
        </authorList>
    </citation>
    <scope>NUCLEOTIDE SEQUENCE</scope>
    <source>
        <strain evidence="1">CtL1i33</strain>
    </source>
</reference>
<dbReference type="EMBL" id="BK015501">
    <property type="protein sequence ID" value="DAE10002.1"/>
    <property type="molecule type" value="Genomic_DNA"/>
</dbReference>
<organism evidence="1">
    <name type="scientific">Siphoviridae sp. ctL1i33</name>
    <dbReference type="NCBI Taxonomy" id="2825450"/>
    <lineage>
        <taxon>Viruses</taxon>
        <taxon>Duplodnaviria</taxon>
        <taxon>Heunggongvirae</taxon>
        <taxon>Uroviricota</taxon>
        <taxon>Caudoviricetes</taxon>
    </lineage>
</organism>
<accession>A0A8S5PSZ7</accession>
<evidence type="ECO:0000313" key="1">
    <source>
        <dbReference type="EMBL" id="DAE10002.1"/>
    </source>
</evidence>